<sequence>MPTPQQVHQEKVEKRLREKLHVGDALEDSSEHAKINEMVARVAKLAAEDSLREDGFFFADGKYMCPRVYKPTPGMVNRSFTGHVKPVHIVRPLHDGTHLVTIGMDKVCLWSMGSPEPISSVDRSDAIASPNLCFISGDVAKVGRNIAVSAGIAPKSMKWDQSALNPETCGVYGHDDVITCSSLSPDGSVLATASMDTCCILWDVETMQLLYVLHAHYGGVSWCGFSSDGQRLLTCGMLDHEIKSWDIAQYLDDNRLEELRTISTNNPIKQKILNGGHPADEAHSGTKDLVQEKLDDNMETTLNGTEVIKLPKLFSPIGVQENETQNKLPPEVSSSMDTESVLNTPDIGTRKWSERQKYNRAIDAIFSPEVTLDVLTQGNIMPQLCFNDDWFFNRQKPHHELKLPPLYTYMDPENGKFAVREEFDDPLKLAQLETIDILSLLDPSSSILPSCELVKFDANDIPNDIPVVIFENKTVDKIFVRHTHTINAMALLPASDIAVSVASDKCVKFWQLSTGIHIFTLREAHTLPILTCAISSHDTHFLATGSSDSFVKIWNPTTYDCIFTLRGHFDSVLSVAFSPSGHSVYSASLDTQVIKWQVIPTEPDTPAQPNVIKIDCHAIEIAWKEPLGNGAKIEKYKIRISKMNGPFEPPFEVPEDETKYLIQLLDPGCLYSFCVAAVNRVGCSEYSVPTAPVETLAYRPSKIKKPCTIMGVESRSVTLEWIIPSANGAKITNYHFRCIPEDPSEEEATAEISLSAETIEREIRAKEELIQAEINRKAQAREERRAASEARKAKRNSKLSEGKEVVKKKSKEKRPREAVGENENTQTLARPSPTTLTVRLDCLKPGIIYQFAIAAENRCGVGDFSIPSSYIKTISCEPDQPLTPTITEIASHSVELTWVKPRHNGSEILHYTLQWKQDGYDIQTLILMARNLATTTYKISPLAAGRVVQCRVSASNVIDKKLCDSLFSEWSGGEKTLPSVPDAPEPAKLLEPTSHTLIARFTAPCDNGKPILRYHALLFIEEDSYGVVTRRLYREYIWSLDMLDECSGSYQIVLVELRAGKRHVISVAAENELGKGDFSQVSIGISTKQATVPATIMEPPTVFKLEPTKLELRWTTPAHDGGSALLGYCINYSIYGAPFENEIRVQKLATTLTMDFLKPKTTYSFEVAGVNSAGIAVFSPPSEPVLTPSLVEHTLQHYFSNRPPEEHSGAKRIQIFYRRTKRRAKETTQYTAYMRQCLDNWNFL</sequence>
<dbReference type="InterPro" id="IPR001680">
    <property type="entry name" value="WD40_rpt"/>
</dbReference>
<dbReference type="InterPro" id="IPR003961">
    <property type="entry name" value="FN3_dom"/>
</dbReference>
<dbReference type="Gene3D" id="2.60.40.10">
    <property type="entry name" value="Immunoglobulins"/>
    <property type="match status" value="5"/>
</dbReference>
<feature type="region of interest" description="Disordered" evidence="4">
    <location>
        <begin position="325"/>
        <end position="345"/>
    </location>
</feature>
<keyword evidence="7" id="KW-1185">Reference proteome</keyword>
<name>A0A6G0XTP3_9STRA</name>
<dbReference type="Proteomes" id="UP000481153">
    <property type="component" value="Unassembled WGS sequence"/>
</dbReference>
<dbReference type="PROSITE" id="PS50082">
    <property type="entry name" value="WD_REPEATS_2"/>
    <property type="match status" value="4"/>
</dbReference>
<protein>
    <recommendedName>
        <fullName evidence="5">Fibronectin type-III domain-containing protein</fullName>
    </recommendedName>
</protein>
<evidence type="ECO:0000256" key="3">
    <source>
        <dbReference type="PROSITE-ProRule" id="PRU00221"/>
    </source>
</evidence>
<dbReference type="AlphaFoldDB" id="A0A6G0XTP3"/>
<keyword evidence="2" id="KW-0677">Repeat</keyword>
<dbReference type="SUPFAM" id="SSF50978">
    <property type="entry name" value="WD40 repeat-like"/>
    <property type="match status" value="1"/>
</dbReference>
<dbReference type="PROSITE" id="PS50294">
    <property type="entry name" value="WD_REPEATS_REGION"/>
    <property type="match status" value="2"/>
</dbReference>
<feature type="repeat" description="WD" evidence="3">
    <location>
        <begin position="171"/>
        <end position="212"/>
    </location>
</feature>
<dbReference type="InterPro" id="IPR036116">
    <property type="entry name" value="FN3_sf"/>
</dbReference>
<dbReference type="EMBL" id="VJMJ01000012">
    <property type="protein sequence ID" value="KAF0743773.1"/>
    <property type="molecule type" value="Genomic_DNA"/>
</dbReference>
<evidence type="ECO:0000256" key="4">
    <source>
        <dbReference type="SAM" id="MobiDB-lite"/>
    </source>
</evidence>
<feature type="domain" description="Fibronectin type-III" evidence="5">
    <location>
        <begin position="983"/>
        <end position="1090"/>
    </location>
</feature>
<gene>
    <name evidence="6" type="ORF">Ae201684_001425</name>
</gene>
<proteinExistence type="predicted"/>
<dbReference type="PROSITE" id="PS50853">
    <property type="entry name" value="FN3"/>
    <property type="match status" value="4"/>
</dbReference>
<dbReference type="InterPro" id="IPR015943">
    <property type="entry name" value="WD40/YVTN_repeat-like_dom_sf"/>
</dbReference>
<feature type="compositionally biased region" description="Basic and acidic residues" evidence="4">
    <location>
        <begin position="776"/>
        <end position="791"/>
    </location>
</feature>
<dbReference type="PROSITE" id="PS00678">
    <property type="entry name" value="WD_REPEATS_1"/>
    <property type="match status" value="1"/>
</dbReference>
<feature type="domain" description="Fibronectin type-III" evidence="5">
    <location>
        <begin position="605"/>
        <end position="698"/>
    </location>
</feature>
<dbReference type="Pfam" id="PF00041">
    <property type="entry name" value="fn3"/>
    <property type="match status" value="3"/>
</dbReference>
<feature type="region of interest" description="Disordered" evidence="4">
    <location>
        <begin position="776"/>
        <end position="832"/>
    </location>
</feature>
<feature type="compositionally biased region" description="Polar residues" evidence="4">
    <location>
        <begin position="822"/>
        <end position="832"/>
    </location>
</feature>
<feature type="domain" description="Fibronectin type-III" evidence="5">
    <location>
        <begin position="1096"/>
        <end position="1190"/>
    </location>
</feature>
<feature type="repeat" description="WD" evidence="3">
    <location>
        <begin position="522"/>
        <end position="564"/>
    </location>
</feature>
<feature type="domain" description="Fibronectin type-III" evidence="5">
    <location>
        <begin position="880"/>
        <end position="979"/>
    </location>
</feature>
<dbReference type="VEuPathDB" id="FungiDB:AeMF1_002665"/>
<evidence type="ECO:0000313" key="6">
    <source>
        <dbReference type="EMBL" id="KAF0743773.1"/>
    </source>
</evidence>
<evidence type="ECO:0000256" key="2">
    <source>
        <dbReference type="ARBA" id="ARBA00022737"/>
    </source>
</evidence>
<dbReference type="CDD" id="cd00063">
    <property type="entry name" value="FN3"/>
    <property type="match status" value="5"/>
</dbReference>
<dbReference type="SMART" id="SM00060">
    <property type="entry name" value="FN3"/>
    <property type="match status" value="5"/>
</dbReference>
<dbReference type="SUPFAM" id="SSF49265">
    <property type="entry name" value="Fibronectin type III"/>
    <property type="match status" value="3"/>
</dbReference>
<feature type="compositionally biased region" description="Polar residues" evidence="4">
    <location>
        <begin position="325"/>
        <end position="343"/>
    </location>
</feature>
<dbReference type="InterPro" id="IPR013783">
    <property type="entry name" value="Ig-like_fold"/>
</dbReference>
<dbReference type="Pfam" id="PF00400">
    <property type="entry name" value="WD40"/>
    <property type="match status" value="5"/>
</dbReference>
<feature type="compositionally biased region" description="Basic and acidic residues" evidence="4">
    <location>
        <begin position="798"/>
        <end position="807"/>
    </location>
</feature>
<dbReference type="PANTHER" id="PTHR19848">
    <property type="entry name" value="WD40 REPEAT PROTEIN"/>
    <property type="match status" value="1"/>
</dbReference>
<dbReference type="Gene3D" id="2.130.10.10">
    <property type="entry name" value="YVTN repeat-like/Quinoprotein amine dehydrogenase"/>
    <property type="match status" value="2"/>
</dbReference>
<evidence type="ECO:0000256" key="1">
    <source>
        <dbReference type="ARBA" id="ARBA00022574"/>
    </source>
</evidence>
<dbReference type="InterPro" id="IPR019775">
    <property type="entry name" value="WD40_repeat_CS"/>
</dbReference>
<feature type="repeat" description="WD" evidence="3">
    <location>
        <begin position="479"/>
        <end position="520"/>
    </location>
</feature>
<keyword evidence="1 3" id="KW-0853">WD repeat</keyword>
<dbReference type="InterPro" id="IPR036322">
    <property type="entry name" value="WD40_repeat_dom_sf"/>
</dbReference>
<comment type="caution">
    <text evidence="6">The sequence shown here is derived from an EMBL/GenBank/DDBJ whole genome shotgun (WGS) entry which is preliminary data.</text>
</comment>
<organism evidence="6 7">
    <name type="scientific">Aphanomyces euteiches</name>
    <dbReference type="NCBI Taxonomy" id="100861"/>
    <lineage>
        <taxon>Eukaryota</taxon>
        <taxon>Sar</taxon>
        <taxon>Stramenopiles</taxon>
        <taxon>Oomycota</taxon>
        <taxon>Saprolegniomycetes</taxon>
        <taxon>Saprolegniales</taxon>
        <taxon>Verrucalvaceae</taxon>
        <taxon>Aphanomyces</taxon>
    </lineage>
</organism>
<feature type="repeat" description="WD" evidence="3">
    <location>
        <begin position="565"/>
        <end position="598"/>
    </location>
</feature>
<accession>A0A6G0XTP3</accession>
<evidence type="ECO:0000313" key="7">
    <source>
        <dbReference type="Proteomes" id="UP000481153"/>
    </source>
</evidence>
<dbReference type="PANTHER" id="PTHR19848:SF8">
    <property type="entry name" value="F-BOX AND WD REPEAT DOMAIN CONTAINING 7"/>
    <property type="match status" value="1"/>
</dbReference>
<dbReference type="SMART" id="SM00320">
    <property type="entry name" value="WD40"/>
    <property type="match status" value="6"/>
</dbReference>
<reference evidence="6 7" key="1">
    <citation type="submission" date="2019-07" db="EMBL/GenBank/DDBJ databases">
        <title>Genomics analysis of Aphanomyces spp. identifies a new class of oomycete effector associated with host adaptation.</title>
        <authorList>
            <person name="Gaulin E."/>
        </authorList>
    </citation>
    <scope>NUCLEOTIDE SEQUENCE [LARGE SCALE GENOMIC DNA]</scope>
    <source>
        <strain evidence="6 7">ATCC 201684</strain>
    </source>
</reference>
<evidence type="ECO:0000259" key="5">
    <source>
        <dbReference type="PROSITE" id="PS50853"/>
    </source>
</evidence>